<sequence>MDHDHAISNTMIQYFCARDPLTALCLRLASRGIILSRVRAKHNYHMRPPSRWLREPSPTPPSVRHLPFVLLASSPGTAEPRFLVYDSSWTVEDCALQTRKSKHAGPGPRRHTSQRRFIARPPSSGDVHAKAGGAHCSRPRRRRLRVALRGFARLCFPSSLDVHAIARCVLAAVPLLSPVIACALTSRRRPPRPVSPSPAHCRRSDDRTLWTAAALSESLAADNSQSLSMLSTISAIVPSAHSALRRIALSSTAQTRSTPMCCSHSVPRYSDCRRRPDLACAAAHLSNSVG</sequence>
<feature type="region of interest" description="Disordered" evidence="1">
    <location>
        <begin position="119"/>
        <end position="138"/>
    </location>
</feature>
<evidence type="ECO:0000256" key="1">
    <source>
        <dbReference type="SAM" id="MobiDB-lite"/>
    </source>
</evidence>
<gene>
    <name evidence="2" type="ORF">CERSUDRAFT_101009</name>
</gene>
<keyword evidence="3" id="KW-1185">Reference proteome</keyword>
<evidence type="ECO:0000313" key="2">
    <source>
        <dbReference type="EMBL" id="EMD30763.1"/>
    </source>
</evidence>
<proteinExistence type="predicted"/>
<protein>
    <submittedName>
        <fullName evidence="2">Uncharacterized protein</fullName>
    </submittedName>
</protein>
<reference evidence="2 3" key="1">
    <citation type="journal article" date="2012" name="Proc. Natl. Acad. Sci. U.S.A.">
        <title>Comparative genomics of Ceriporiopsis subvermispora and Phanerochaete chrysosporium provide insight into selective ligninolysis.</title>
        <authorList>
            <person name="Fernandez-Fueyo E."/>
            <person name="Ruiz-Duenas F.J."/>
            <person name="Ferreira P."/>
            <person name="Floudas D."/>
            <person name="Hibbett D.S."/>
            <person name="Canessa P."/>
            <person name="Larrondo L.F."/>
            <person name="James T.Y."/>
            <person name="Seelenfreund D."/>
            <person name="Lobos S."/>
            <person name="Polanco R."/>
            <person name="Tello M."/>
            <person name="Honda Y."/>
            <person name="Watanabe T."/>
            <person name="Watanabe T."/>
            <person name="Ryu J.S."/>
            <person name="Kubicek C.P."/>
            <person name="Schmoll M."/>
            <person name="Gaskell J."/>
            <person name="Hammel K.E."/>
            <person name="St John F.J."/>
            <person name="Vanden Wymelenberg A."/>
            <person name="Sabat G."/>
            <person name="Splinter BonDurant S."/>
            <person name="Syed K."/>
            <person name="Yadav J.S."/>
            <person name="Doddapaneni H."/>
            <person name="Subramanian V."/>
            <person name="Lavin J.L."/>
            <person name="Oguiza J.A."/>
            <person name="Perez G."/>
            <person name="Pisabarro A.G."/>
            <person name="Ramirez L."/>
            <person name="Santoyo F."/>
            <person name="Master E."/>
            <person name="Coutinho P.M."/>
            <person name="Henrissat B."/>
            <person name="Lombard V."/>
            <person name="Magnuson J.K."/>
            <person name="Kuees U."/>
            <person name="Hori C."/>
            <person name="Igarashi K."/>
            <person name="Samejima M."/>
            <person name="Held B.W."/>
            <person name="Barry K.W."/>
            <person name="LaButti K.M."/>
            <person name="Lapidus A."/>
            <person name="Lindquist E.A."/>
            <person name="Lucas S.M."/>
            <person name="Riley R."/>
            <person name="Salamov A.A."/>
            <person name="Hoffmeister D."/>
            <person name="Schwenk D."/>
            <person name="Hadar Y."/>
            <person name="Yarden O."/>
            <person name="de Vries R.P."/>
            <person name="Wiebenga A."/>
            <person name="Stenlid J."/>
            <person name="Eastwood D."/>
            <person name="Grigoriev I.V."/>
            <person name="Berka R.M."/>
            <person name="Blanchette R.A."/>
            <person name="Kersten P."/>
            <person name="Martinez A.T."/>
            <person name="Vicuna R."/>
            <person name="Cullen D."/>
        </authorList>
    </citation>
    <scope>NUCLEOTIDE SEQUENCE [LARGE SCALE GENOMIC DNA]</scope>
    <source>
        <strain evidence="2 3">B</strain>
    </source>
</reference>
<accession>M2Q1S0</accession>
<evidence type="ECO:0000313" key="3">
    <source>
        <dbReference type="Proteomes" id="UP000016930"/>
    </source>
</evidence>
<dbReference type="AlphaFoldDB" id="M2Q1S0"/>
<dbReference type="EMBL" id="KB445853">
    <property type="protein sequence ID" value="EMD30763.1"/>
    <property type="molecule type" value="Genomic_DNA"/>
</dbReference>
<organism evidence="2 3">
    <name type="scientific">Ceriporiopsis subvermispora (strain B)</name>
    <name type="common">White-rot fungus</name>
    <name type="synonym">Gelatoporia subvermispora</name>
    <dbReference type="NCBI Taxonomy" id="914234"/>
    <lineage>
        <taxon>Eukaryota</taxon>
        <taxon>Fungi</taxon>
        <taxon>Dikarya</taxon>
        <taxon>Basidiomycota</taxon>
        <taxon>Agaricomycotina</taxon>
        <taxon>Agaricomycetes</taxon>
        <taxon>Polyporales</taxon>
        <taxon>Gelatoporiaceae</taxon>
        <taxon>Gelatoporia</taxon>
    </lineage>
</organism>
<dbReference type="HOGENOM" id="CLU_959764_0_0_1"/>
<dbReference type="Proteomes" id="UP000016930">
    <property type="component" value="Unassembled WGS sequence"/>
</dbReference>
<name>M2Q1S0_CERS8</name>